<keyword evidence="3" id="KW-1185">Reference proteome</keyword>
<dbReference type="OrthoDB" id="3918601at2759"/>
<reference evidence="2 3" key="1">
    <citation type="submission" date="2015-07" db="EMBL/GenBank/DDBJ databases">
        <title>Comparative genomics of the Sigatoka disease complex on banana suggests a link between parallel evolutionary changes in Pseudocercospora fijiensis and Pseudocercospora eumusae and increased virulence on the banana host.</title>
        <authorList>
            <person name="Chang T.-C."/>
            <person name="Salvucci A."/>
            <person name="Crous P.W."/>
            <person name="Stergiopoulos I."/>
        </authorList>
    </citation>
    <scope>NUCLEOTIDE SEQUENCE [LARGE SCALE GENOMIC DNA]</scope>
    <source>
        <strain evidence="2 3">CBS 116634</strain>
    </source>
</reference>
<gene>
    <name evidence="2" type="ORF">AC579_6926</name>
</gene>
<dbReference type="EMBL" id="LFZO01000042">
    <property type="protein sequence ID" value="KXT16220.1"/>
    <property type="molecule type" value="Genomic_DNA"/>
</dbReference>
<feature type="region of interest" description="Disordered" evidence="1">
    <location>
        <begin position="128"/>
        <end position="167"/>
    </location>
</feature>
<accession>A0A139INM5</accession>
<name>A0A139INM5_9PEZI</name>
<proteinExistence type="predicted"/>
<sequence length="167" mass="18106">MHHMGRATVMSQTAIMGDVRHRDLLLPRTRYTVSRITTFGRAGFYWDDYACLSSYVPLGQDDCRIGVANVNPHRILSSLGFGETLVNIQHSIPNDTFVYKDAHGIVHEVEVVDRPVIPVRDLDAIAAGSSGSDTAVEGEKSLKEKARSGSDGDSNALKPAARPSSGL</sequence>
<feature type="compositionally biased region" description="Basic and acidic residues" evidence="1">
    <location>
        <begin position="137"/>
        <end position="150"/>
    </location>
</feature>
<dbReference type="Proteomes" id="UP000073492">
    <property type="component" value="Unassembled WGS sequence"/>
</dbReference>
<dbReference type="AlphaFoldDB" id="A0A139INM5"/>
<evidence type="ECO:0000313" key="2">
    <source>
        <dbReference type="EMBL" id="KXT16220.1"/>
    </source>
</evidence>
<organism evidence="2 3">
    <name type="scientific">Pseudocercospora musae</name>
    <dbReference type="NCBI Taxonomy" id="113226"/>
    <lineage>
        <taxon>Eukaryota</taxon>
        <taxon>Fungi</taxon>
        <taxon>Dikarya</taxon>
        <taxon>Ascomycota</taxon>
        <taxon>Pezizomycotina</taxon>
        <taxon>Dothideomycetes</taxon>
        <taxon>Dothideomycetidae</taxon>
        <taxon>Mycosphaerellales</taxon>
        <taxon>Mycosphaerellaceae</taxon>
        <taxon>Pseudocercospora</taxon>
    </lineage>
</organism>
<protein>
    <submittedName>
        <fullName evidence="2">Uncharacterized protein</fullName>
    </submittedName>
</protein>
<evidence type="ECO:0000256" key="1">
    <source>
        <dbReference type="SAM" id="MobiDB-lite"/>
    </source>
</evidence>
<comment type="caution">
    <text evidence="2">The sequence shown here is derived from an EMBL/GenBank/DDBJ whole genome shotgun (WGS) entry which is preliminary data.</text>
</comment>
<evidence type="ECO:0000313" key="3">
    <source>
        <dbReference type="Proteomes" id="UP000073492"/>
    </source>
</evidence>